<name>A0A0E9PVA6_ANGAN</name>
<organism evidence="1">
    <name type="scientific">Anguilla anguilla</name>
    <name type="common">European freshwater eel</name>
    <name type="synonym">Muraena anguilla</name>
    <dbReference type="NCBI Taxonomy" id="7936"/>
    <lineage>
        <taxon>Eukaryota</taxon>
        <taxon>Metazoa</taxon>
        <taxon>Chordata</taxon>
        <taxon>Craniata</taxon>
        <taxon>Vertebrata</taxon>
        <taxon>Euteleostomi</taxon>
        <taxon>Actinopterygii</taxon>
        <taxon>Neopterygii</taxon>
        <taxon>Teleostei</taxon>
        <taxon>Anguilliformes</taxon>
        <taxon>Anguillidae</taxon>
        <taxon>Anguilla</taxon>
    </lineage>
</organism>
<reference evidence="1" key="2">
    <citation type="journal article" date="2015" name="Fish Shellfish Immunol.">
        <title>Early steps in the European eel (Anguilla anguilla)-Vibrio vulnificus interaction in the gills: Role of the RtxA13 toxin.</title>
        <authorList>
            <person name="Callol A."/>
            <person name="Pajuelo D."/>
            <person name="Ebbesson L."/>
            <person name="Teles M."/>
            <person name="MacKenzie S."/>
            <person name="Amaro C."/>
        </authorList>
    </citation>
    <scope>NUCLEOTIDE SEQUENCE</scope>
</reference>
<dbReference type="EMBL" id="GBXM01100804">
    <property type="protein sequence ID" value="JAH07773.1"/>
    <property type="molecule type" value="Transcribed_RNA"/>
</dbReference>
<dbReference type="AlphaFoldDB" id="A0A0E9PVA6"/>
<proteinExistence type="predicted"/>
<evidence type="ECO:0000313" key="1">
    <source>
        <dbReference type="EMBL" id="JAH07773.1"/>
    </source>
</evidence>
<reference evidence="1" key="1">
    <citation type="submission" date="2014-11" db="EMBL/GenBank/DDBJ databases">
        <authorList>
            <person name="Amaro Gonzalez C."/>
        </authorList>
    </citation>
    <scope>NUCLEOTIDE SEQUENCE</scope>
</reference>
<accession>A0A0E9PVA6</accession>
<protein>
    <submittedName>
        <fullName evidence="1">Uncharacterized protein</fullName>
    </submittedName>
</protein>
<sequence>MICSAQQTFRHKSKLGLPYSLKASLTSRSILSAAFIYSF</sequence>